<dbReference type="PANTHER" id="PTHR30575:SF0">
    <property type="entry name" value="XAA-ARG DIPEPTIDASE"/>
    <property type="match status" value="1"/>
</dbReference>
<dbReference type="EMBL" id="FQVY01000001">
    <property type="protein sequence ID" value="SHF78981.1"/>
    <property type="molecule type" value="Genomic_DNA"/>
</dbReference>
<dbReference type="GO" id="GO:0016805">
    <property type="term" value="F:dipeptidase activity"/>
    <property type="evidence" value="ECO:0007669"/>
    <property type="project" value="TreeGrafter"/>
</dbReference>
<dbReference type="InterPro" id="IPR052030">
    <property type="entry name" value="Peptidase_M20/M20A_hydrolases"/>
</dbReference>
<name>A0AAQ1MBS0_9FIRM</name>
<reference evidence="3" key="2">
    <citation type="submission" date="2016-11" db="EMBL/GenBank/DDBJ databases">
        <authorList>
            <person name="Jaros S."/>
            <person name="Januszkiewicz K."/>
            <person name="Wedrychowicz H."/>
        </authorList>
    </citation>
    <scope>NUCLEOTIDE SEQUENCE [LARGE SCALE GENOMIC DNA]</scope>
    <source>
        <strain evidence="3">DSM 4029</strain>
    </source>
</reference>
<dbReference type="CDD" id="cd05673">
    <property type="entry name" value="M20_Acy1L2_AbgB"/>
    <property type="match status" value="1"/>
</dbReference>
<dbReference type="Pfam" id="PF01546">
    <property type="entry name" value="Peptidase_M20"/>
    <property type="match status" value="1"/>
</dbReference>
<dbReference type="Proteomes" id="UP000184089">
    <property type="component" value="Unassembled WGS sequence"/>
</dbReference>
<dbReference type="GO" id="GO:0046657">
    <property type="term" value="P:folic acid catabolic process"/>
    <property type="evidence" value="ECO:0007669"/>
    <property type="project" value="TreeGrafter"/>
</dbReference>
<dbReference type="PIRSF" id="PIRSF037227">
    <property type="entry name" value="Aminobenzoyl-glu_utiliz_pB"/>
    <property type="match status" value="1"/>
</dbReference>
<keyword evidence="4" id="KW-1185">Reference proteome</keyword>
<reference evidence="2" key="1">
    <citation type="submission" date="2016-11" db="EMBL/GenBank/DDBJ databases">
        <authorList>
            <person name="Varghese N."/>
            <person name="Submissions S."/>
        </authorList>
    </citation>
    <scope>NUCLEOTIDE SEQUENCE</scope>
    <source>
        <strain evidence="2">DSM 4029</strain>
    </source>
</reference>
<dbReference type="InterPro" id="IPR017439">
    <property type="entry name" value="Amidohydrolase"/>
</dbReference>
<organism evidence="2 3">
    <name type="scientific">Bittarella massiliensis</name>
    <name type="common">ex Durand et al. 2017</name>
    <dbReference type="NCBI Taxonomy" id="1720313"/>
    <lineage>
        <taxon>Bacteria</taxon>
        <taxon>Bacillati</taxon>
        <taxon>Bacillota</taxon>
        <taxon>Clostridia</taxon>
        <taxon>Eubacteriales</taxon>
        <taxon>Oscillospiraceae</taxon>
        <taxon>Bittarella (ex Durand et al. 2017)</taxon>
    </lineage>
</organism>
<dbReference type="SUPFAM" id="SSF53187">
    <property type="entry name" value="Zn-dependent exopeptidases"/>
    <property type="match status" value="1"/>
</dbReference>
<protein>
    <submittedName>
        <fullName evidence="1">Amidohydrolase</fullName>
    </submittedName>
    <submittedName>
        <fullName evidence="2">Aminobenzoyl-glutamate utilization protein B</fullName>
    </submittedName>
</protein>
<dbReference type="NCBIfam" id="TIGR01891">
    <property type="entry name" value="amidohydrolases"/>
    <property type="match status" value="1"/>
</dbReference>
<dbReference type="PANTHER" id="PTHR30575">
    <property type="entry name" value="PEPTIDASE M20"/>
    <property type="match status" value="1"/>
</dbReference>
<dbReference type="AlphaFoldDB" id="A0AAQ1MBS0"/>
<gene>
    <name evidence="1" type="ORF">GT747_07400</name>
    <name evidence="2" type="ORF">SAMN05444424_0686</name>
</gene>
<evidence type="ECO:0000313" key="4">
    <source>
        <dbReference type="Proteomes" id="UP000474718"/>
    </source>
</evidence>
<dbReference type="InterPro" id="IPR017145">
    <property type="entry name" value="Aminobenzoyl-glu_utiliz_pB"/>
</dbReference>
<dbReference type="FunFam" id="3.30.70.360:FF:000004">
    <property type="entry name" value="Peptidase M20 domain-containing protein 2"/>
    <property type="match status" value="1"/>
</dbReference>
<evidence type="ECO:0000313" key="3">
    <source>
        <dbReference type="Proteomes" id="UP000184089"/>
    </source>
</evidence>
<evidence type="ECO:0000313" key="1">
    <source>
        <dbReference type="EMBL" id="MZL69583.1"/>
    </source>
</evidence>
<dbReference type="SUPFAM" id="SSF55031">
    <property type="entry name" value="Bacterial exopeptidase dimerisation domain"/>
    <property type="match status" value="1"/>
</dbReference>
<proteinExistence type="predicted"/>
<dbReference type="InterPro" id="IPR002933">
    <property type="entry name" value="Peptidase_M20"/>
</dbReference>
<sequence>MDKSALCSHIDGMAQRLAAWSDAVWDCPETAFQERRSAEVLCRALEEEGFAVERGVAGIETAFLGRWGEGKPVIGFLGEFDALSGLSQQPDTFAKTPLCEGAPGHGCGHNLLGVGSLAAASAVKAYLAENHLSGTVVYYGCPGEEGGSGKAFMARDGVFDELDCALTWHPGDTNAANSASSLANYQICYRYYGVSAHAAACPHLGRSALDAVELMNIGVQFLREHIIPEARIHYAITNTGGYSPNVVQPYSEVLYLIRAPKTGQVQEIYERVGDIAKGAALMTGTRLETQFIKACSNLVPNTLLTEKLDDNLREIPLPSYTEEERAYAAAVQQSFESKSDTLMAMAQAAGAKGIAFAKEHGGRPINDFVVPNFHVEAAMPGSTDVGDVSWVCPTAQISAVTMAAGTPGHSWQLVAQGKSSIAHKGTLYAGKVLAGTAVDLIHHPEWIEAAKEELCDRLDGGHYIPPIPAGVKPSVIDPSAKR</sequence>
<dbReference type="Gene3D" id="3.40.630.10">
    <property type="entry name" value="Zn peptidases"/>
    <property type="match status" value="2"/>
</dbReference>
<dbReference type="RefSeq" id="WP_021659915.1">
    <property type="nucleotide sequence ID" value="NZ_FQVY01000001.1"/>
</dbReference>
<dbReference type="Gene3D" id="3.30.70.360">
    <property type="match status" value="1"/>
</dbReference>
<accession>A0AAQ1MBS0</accession>
<dbReference type="InterPro" id="IPR036264">
    <property type="entry name" value="Bact_exopeptidase_dim_dom"/>
</dbReference>
<reference evidence="1 4" key="3">
    <citation type="journal article" date="2019" name="Nat. Med.">
        <title>A library of human gut bacterial isolates paired with longitudinal multiomics data enables mechanistic microbiome research.</title>
        <authorList>
            <person name="Poyet M."/>
            <person name="Groussin M."/>
            <person name="Gibbons S.M."/>
            <person name="Avila-Pacheco J."/>
            <person name="Jiang X."/>
            <person name="Kearney S.M."/>
            <person name="Perrotta A.R."/>
            <person name="Berdy B."/>
            <person name="Zhao S."/>
            <person name="Lieberman T.D."/>
            <person name="Swanson P.K."/>
            <person name="Smith M."/>
            <person name="Roesemann S."/>
            <person name="Alexander J.E."/>
            <person name="Rich S.A."/>
            <person name="Livny J."/>
            <person name="Vlamakis H."/>
            <person name="Clish C."/>
            <person name="Bullock K."/>
            <person name="Deik A."/>
            <person name="Scott J."/>
            <person name="Pierce K.A."/>
            <person name="Xavier R.J."/>
            <person name="Alm E.J."/>
        </authorList>
    </citation>
    <scope>NUCLEOTIDE SEQUENCE [LARGE SCALE GENOMIC DNA]</scope>
    <source>
        <strain evidence="1 4">BIOML-A2</strain>
    </source>
</reference>
<dbReference type="EMBL" id="WWVX01000004">
    <property type="protein sequence ID" value="MZL69583.1"/>
    <property type="molecule type" value="Genomic_DNA"/>
</dbReference>
<dbReference type="GO" id="GO:0005737">
    <property type="term" value="C:cytoplasm"/>
    <property type="evidence" value="ECO:0007669"/>
    <property type="project" value="TreeGrafter"/>
</dbReference>
<comment type="caution">
    <text evidence="2">The sequence shown here is derived from an EMBL/GenBank/DDBJ whole genome shotgun (WGS) entry which is preliminary data.</text>
</comment>
<evidence type="ECO:0000313" key="2">
    <source>
        <dbReference type="EMBL" id="SHF78981.1"/>
    </source>
</evidence>
<dbReference type="GO" id="GO:0071713">
    <property type="term" value="F:para-aminobenzoyl-glutamate hydrolase activity"/>
    <property type="evidence" value="ECO:0007669"/>
    <property type="project" value="TreeGrafter"/>
</dbReference>
<dbReference type="Proteomes" id="UP000474718">
    <property type="component" value="Unassembled WGS sequence"/>
</dbReference>